<name>A0ACC2X455_9TREE</name>
<dbReference type="EMBL" id="JASBWU010000011">
    <property type="protein sequence ID" value="KAJ9118201.1"/>
    <property type="molecule type" value="Genomic_DNA"/>
</dbReference>
<gene>
    <name evidence="1" type="ORF">QFC22_004105</name>
</gene>
<accession>A0ACC2X455</accession>
<organism evidence="1 2">
    <name type="scientific">Naganishia vaughanmartiniae</name>
    <dbReference type="NCBI Taxonomy" id="1424756"/>
    <lineage>
        <taxon>Eukaryota</taxon>
        <taxon>Fungi</taxon>
        <taxon>Dikarya</taxon>
        <taxon>Basidiomycota</taxon>
        <taxon>Agaricomycotina</taxon>
        <taxon>Tremellomycetes</taxon>
        <taxon>Filobasidiales</taxon>
        <taxon>Filobasidiaceae</taxon>
        <taxon>Naganishia</taxon>
    </lineage>
</organism>
<keyword evidence="2" id="KW-1185">Reference proteome</keyword>
<comment type="caution">
    <text evidence="1">The sequence shown here is derived from an EMBL/GenBank/DDBJ whole genome shotgun (WGS) entry which is preliminary data.</text>
</comment>
<evidence type="ECO:0000313" key="2">
    <source>
        <dbReference type="Proteomes" id="UP001243375"/>
    </source>
</evidence>
<evidence type="ECO:0000313" key="1">
    <source>
        <dbReference type="EMBL" id="KAJ9118201.1"/>
    </source>
</evidence>
<dbReference type="Proteomes" id="UP001243375">
    <property type="component" value="Unassembled WGS sequence"/>
</dbReference>
<protein>
    <submittedName>
        <fullName evidence="1">Uncharacterized protein</fullName>
    </submittedName>
</protein>
<sequence length="632" mass="70245">MDNRPRPPPLRKGLPTTGYRPRPRPPPSAAGQDDIHPVYLYLSLIPLLTLVGIGVFGLVLTKLRKRNEKRKAKLLKDYGWSGGNDAGVADAGEGEAKPTGGETTSTLRNRKKVVPRMDMEGETRKDKPLIVGFWHPYCNAGGGGERVLWTAIAWAQRTHPHGRVLCVVYTGDYPAASKEEVMRKVKERFDIPLDASSIHFIPLPSRHLISDSYWRRFTLLGQSAGSIWLALQGLVWGPEALWPDIFIGAPYHLSLYLCVLIRHAEVDTMGYAFTLPLLSVLSGNTVPLGSYVHYPTISTDMMRRVKERKVEGTNAHGVSGSAWKTRGKLLYYRLFTHFYATALMYSNVTLTNSSWTQAHIKDLLALGRKSLLSSLLNFDKRQSSTMEQANSASPPTDDRGNPVYDPPRIVYPPCATREFTAMPLSPRSPVLVSLAQFRPEKDQAKQIRALALLFDRWPEWRGKDVKLVLMGSSRNAEDDGRVRGLRELAKELGVQEQTEFVVNAPFDEIVKRLGQASIGLNTMQDEHFGISVVEFMAAGLIPLAHASAGPLLDIITPTASGHITGFHATSAESFAERLNEILCLPAAEQESIRRAAREKAEEAFAVEVFERGWKEGWGRLMTMKLGSRGRGD</sequence>
<reference evidence="1" key="1">
    <citation type="submission" date="2023-04" db="EMBL/GenBank/DDBJ databases">
        <title>Draft Genome sequencing of Naganishia species isolated from polar environments using Oxford Nanopore Technology.</title>
        <authorList>
            <person name="Leo P."/>
            <person name="Venkateswaran K."/>
        </authorList>
    </citation>
    <scope>NUCLEOTIDE SEQUENCE</scope>
    <source>
        <strain evidence="1">MNA-CCFEE 5425</strain>
    </source>
</reference>
<proteinExistence type="predicted"/>